<dbReference type="Proteomes" id="UP000294299">
    <property type="component" value="Chromosome NFRAN"/>
</dbReference>
<dbReference type="GeneID" id="39421761"/>
<accession>A0A484IDV1</accession>
<proteinExistence type="inferred from homology"/>
<evidence type="ECO:0000313" key="5">
    <source>
        <dbReference type="Proteomes" id="UP000294299"/>
    </source>
</evidence>
<keyword evidence="5" id="KW-1185">Reference proteome</keyword>
<evidence type="ECO:0000313" key="4">
    <source>
        <dbReference type="EMBL" id="VFJ14927.1"/>
    </source>
</evidence>
<gene>
    <name evidence="4" type="ORF">NFRAN_2605</name>
</gene>
<comment type="similarity">
    <text evidence="1 2">Belongs to the small heat shock protein (HSP20) family.</text>
</comment>
<protein>
    <submittedName>
        <fullName evidence="4">Hsp20/alpha crystallin family protein</fullName>
    </submittedName>
</protein>
<evidence type="ECO:0000256" key="1">
    <source>
        <dbReference type="PROSITE-ProRule" id="PRU00285"/>
    </source>
</evidence>
<dbReference type="RefSeq" id="WP_232037998.1">
    <property type="nucleotide sequence ID" value="NZ_LR216287.1"/>
</dbReference>
<evidence type="ECO:0000259" key="3">
    <source>
        <dbReference type="PROSITE" id="PS01031"/>
    </source>
</evidence>
<sequence>MSDKDIIPNNWFDRFFNLPFGRRGRGLFPVWNTRDMLSEFDYIHDEMNRMFDAFNNFTSNAPKELVREYETKDGKKVREVGPIVYGYSMTIGPDGKPHVREFGNVKSPLNNEVQILGPQAGHPSQISAEREPLVDVNTTDKEVKVILEMPGIKKTDIKIKAYDSKVEVTTAKDAQRKYHKIVDLPEQADLETAKSVYNNGILEITFDKKKDDKPAGKEIKVD</sequence>
<dbReference type="NCBIfam" id="NF041800">
    <property type="entry name" value="Hsp20"/>
    <property type="match status" value="1"/>
</dbReference>
<organism evidence="4 5">
    <name type="scientific">Candidatus Nitrosocosmicus franklandianus</name>
    <dbReference type="NCBI Taxonomy" id="1798806"/>
    <lineage>
        <taxon>Archaea</taxon>
        <taxon>Nitrososphaerota</taxon>
        <taxon>Nitrososphaeria</taxon>
        <taxon>Nitrososphaerales</taxon>
        <taxon>Nitrososphaeraceae</taxon>
        <taxon>Candidatus Nitrosocosmicus</taxon>
    </lineage>
</organism>
<name>A0A484IDV1_9ARCH</name>
<feature type="domain" description="SHSP" evidence="3">
    <location>
        <begin position="124"/>
        <end position="222"/>
    </location>
</feature>
<dbReference type="AlphaFoldDB" id="A0A484IDV1"/>
<dbReference type="CDD" id="cd06464">
    <property type="entry name" value="ACD_sHsps-like"/>
    <property type="match status" value="1"/>
</dbReference>
<reference evidence="4 5" key="1">
    <citation type="submission" date="2019-02" db="EMBL/GenBank/DDBJ databases">
        <authorList>
            <person name="Lehtovirta-Morley E L."/>
        </authorList>
    </citation>
    <scope>NUCLEOTIDE SEQUENCE [LARGE SCALE GENOMIC DNA]</scope>
    <source>
        <strain evidence="4">NFRAN1</strain>
    </source>
</reference>
<dbReference type="KEGG" id="nfn:NFRAN_2605"/>
<dbReference type="SUPFAM" id="SSF49764">
    <property type="entry name" value="HSP20-like chaperones"/>
    <property type="match status" value="1"/>
</dbReference>
<dbReference type="PROSITE" id="PS01031">
    <property type="entry name" value="SHSP"/>
    <property type="match status" value="1"/>
</dbReference>
<dbReference type="EMBL" id="LR216287">
    <property type="protein sequence ID" value="VFJ14927.1"/>
    <property type="molecule type" value="Genomic_DNA"/>
</dbReference>
<dbReference type="InterPro" id="IPR008978">
    <property type="entry name" value="HSP20-like_chaperone"/>
</dbReference>
<dbReference type="InterPro" id="IPR002068">
    <property type="entry name" value="A-crystallin/Hsp20_dom"/>
</dbReference>
<dbReference type="Pfam" id="PF00011">
    <property type="entry name" value="HSP20"/>
    <property type="match status" value="1"/>
</dbReference>
<dbReference type="Gene3D" id="2.60.40.790">
    <property type="match status" value="1"/>
</dbReference>
<evidence type="ECO:0000256" key="2">
    <source>
        <dbReference type="RuleBase" id="RU003616"/>
    </source>
</evidence>